<accession>A0A9N9DQZ7</accession>
<organism evidence="1 2">
    <name type="scientific">Diversispora eburnea</name>
    <dbReference type="NCBI Taxonomy" id="1213867"/>
    <lineage>
        <taxon>Eukaryota</taxon>
        <taxon>Fungi</taxon>
        <taxon>Fungi incertae sedis</taxon>
        <taxon>Mucoromycota</taxon>
        <taxon>Glomeromycotina</taxon>
        <taxon>Glomeromycetes</taxon>
        <taxon>Diversisporales</taxon>
        <taxon>Diversisporaceae</taxon>
        <taxon>Diversispora</taxon>
    </lineage>
</organism>
<evidence type="ECO:0000313" key="1">
    <source>
        <dbReference type="EMBL" id="CAG8644955.1"/>
    </source>
</evidence>
<sequence length="167" mass="19694">ITYTTRINIFNVNIVKRMWSDTVPLSSEDYKFIMQYRDAKPKTDILKKLRERYPMTNNRFYKIWRGQEVCMVEWHQLIPDTMVVSNQNISISESCSSMESTQSNIDQGTSTDKDYIENSIVASNKRIKKRKSKSGTSNLLKIEEMDDLYTLIERERKGMEEALRESE</sequence>
<protein>
    <submittedName>
        <fullName evidence="1">7356_t:CDS:1</fullName>
    </submittedName>
</protein>
<keyword evidence="2" id="KW-1185">Reference proteome</keyword>
<dbReference type="Proteomes" id="UP000789706">
    <property type="component" value="Unassembled WGS sequence"/>
</dbReference>
<reference evidence="1" key="1">
    <citation type="submission" date="2021-06" db="EMBL/GenBank/DDBJ databases">
        <authorList>
            <person name="Kallberg Y."/>
            <person name="Tangrot J."/>
            <person name="Rosling A."/>
        </authorList>
    </citation>
    <scope>NUCLEOTIDE SEQUENCE</scope>
    <source>
        <strain evidence="1">AZ414A</strain>
    </source>
</reference>
<proteinExistence type="predicted"/>
<feature type="non-terminal residue" evidence="1">
    <location>
        <position position="1"/>
    </location>
</feature>
<dbReference type="EMBL" id="CAJVPK010005512">
    <property type="protein sequence ID" value="CAG8644955.1"/>
    <property type="molecule type" value="Genomic_DNA"/>
</dbReference>
<dbReference type="OrthoDB" id="2328754at2759"/>
<name>A0A9N9DQZ7_9GLOM</name>
<comment type="caution">
    <text evidence="1">The sequence shown here is derived from an EMBL/GenBank/DDBJ whole genome shotgun (WGS) entry which is preliminary data.</text>
</comment>
<gene>
    <name evidence="1" type="ORF">DEBURN_LOCUS11282</name>
</gene>
<evidence type="ECO:0000313" key="2">
    <source>
        <dbReference type="Proteomes" id="UP000789706"/>
    </source>
</evidence>
<dbReference type="AlphaFoldDB" id="A0A9N9DQZ7"/>
<feature type="non-terminal residue" evidence="1">
    <location>
        <position position="167"/>
    </location>
</feature>